<dbReference type="EMBL" id="ADBV01020202">
    <property type="protein sequence ID" value="EJW70896.1"/>
    <property type="molecule type" value="Genomic_DNA"/>
</dbReference>
<evidence type="ECO:0000256" key="1">
    <source>
        <dbReference type="SAM" id="MobiDB-lite"/>
    </source>
</evidence>
<feature type="compositionally biased region" description="Basic residues" evidence="1">
    <location>
        <begin position="54"/>
        <end position="64"/>
    </location>
</feature>
<proteinExistence type="predicted"/>
<evidence type="ECO:0000313" key="3">
    <source>
        <dbReference type="Proteomes" id="UP000004810"/>
    </source>
</evidence>
<evidence type="ECO:0000313" key="2">
    <source>
        <dbReference type="EMBL" id="EJW70896.1"/>
    </source>
</evidence>
<dbReference type="Proteomes" id="UP000004810">
    <property type="component" value="Unassembled WGS sequence"/>
</dbReference>
<dbReference type="AlphaFoldDB" id="J9DN30"/>
<feature type="compositionally biased region" description="Low complexity" evidence="1">
    <location>
        <begin position="76"/>
        <end position="85"/>
    </location>
</feature>
<comment type="caution">
    <text evidence="2">The sequence shown here is derived from an EMBL/GenBank/DDBJ whole genome shotgun (WGS) entry which is preliminary data.</text>
</comment>
<feature type="non-terminal residue" evidence="2">
    <location>
        <position position="1"/>
    </location>
</feature>
<name>J9DN30_WUCBA</name>
<reference evidence="3" key="1">
    <citation type="submission" date="2012-08" db="EMBL/GenBank/DDBJ databases">
        <title>The Genome Sequence of Wuchereria bancrofti.</title>
        <authorList>
            <person name="Nutman T.B."/>
            <person name="Fink D.L."/>
            <person name="Russ C."/>
            <person name="Young S."/>
            <person name="Zeng Q."/>
            <person name="Koehrsen M."/>
            <person name="Alvarado L."/>
            <person name="Berlin A."/>
            <person name="Chapman S.B."/>
            <person name="Chen Z."/>
            <person name="Freedman E."/>
            <person name="Gellesch M."/>
            <person name="Goldberg J."/>
            <person name="Griggs A."/>
            <person name="Gujja S."/>
            <person name="Heilman E.R."/>
            <person name="Heiman D."/>
            <person name="Hepburn T."/>
            <person name="Howarth C."/>
            <person name="Jen D."/>
            <person name="Larson L."/>
            <person name="Lewis B."/>
            <person name="Mehta T."/>
            <person name="Park D."/>
            <person name="Pearson M."/>
            <person name="Roberts A."/>
            <person name="Saif S."/>
            <person name="Shea T."/>
            <person name="Shenoy N."/>
            <person name="Sisk P."/>
            <person name="Stolte C."/>
            <person name="Sykes S."/>
            <person name="Walk T."/>
            <person name="White J."/>
            <person name="Yandava C."/>
            <person name="Haas B."/>
            <person name="Henn M.R."/>
            <person name="Nusbaum C."/>
            <person name="Birren B."/>
        </authorList>
    </citation>
    <scope>NUCLEOTIDE SEQUENCE [LARGE SCALE GENOMIC DNA]</scope>
    <source>
        <strain evidence="3">NA</strain>
    </source>
</reference>
<gene>
    <name evidence="2" type="ORF">WUBG_18196</name>
</gene>
<feature type="region of interest" description="Disordered" evidence="1">
    <location>
        <begin position="53"/>
        <end position="93"/>
    </location>
</feature>
<accession>J9DN30</accession>
<protein>
    <submittedName>
        <fullName evidence="2">Uncharacterized protein</fullName>
    </submittedName>
</protein>
<sequence>PFAPDHIMQPQQRINGYFSSCFLFTYFHFALPRTIVCSLIPYSVITPGTAVVQTKKRRKHRSRKTTLLSGSCSDEAAANNNQQNNKSDLDDVDNLYEGFFSE</sequence>
<organism evidence="2 3">
    <name type="scientific">Wuchereria bancrofti</name>
    <dbReference type="NCBI Taxonomy" id="6293"/>
    <lineage>
        <taxon>Eukaryota</taxon>
        <taxon>Metazoa</taxon>
        <taxon>Ecdysozoa</taxon>
        <taxon>Nematoda</taxon>
        <taxon>Chromadorea</taxon>
        <taxon>Rhabditida</taxon>
        <taxon>Spirurina</taxon>
        <taxon>Spiruromorpha</taxon>
        <taxon>Filarioidea</taxon>
        <taxon>Onchocercidae</taxon>
        <taxon>Wuchereria</taxon>
    </lineage>
</organism>